<comment type="caution">
    <text evidence="2">The sequence shown here is derived from an EMBL/GenBank/DDBJ whole genome shotgun (WGS) entry which is preliminary data.</text>
</comment>
<dbReference type="EMBL" id="BPVZ01000585">
    <property type="protein sequence ID" value="GKV52012.1"/>
    <property type="molecule type" value="Genomic_DNA"/>
</dbReference>
<keyword evidence="3" id="KW-1185">Reference proteome</keyword>
<evidence type="ECO:0008006" key="4">
    <source>
        <dbReference type="Google" id="ProtNLM"/>
    </source>
</evidence>
<accession>A0AAV5MTZ4</accession>
<dbReference type="Proteomes" id="UP001054252">
    <property type="component" value="Unassembled WGS sequence"/>
</dbReference>
<dbReference type="AlphaFoldDB" id="A0AAV5MTZ4"/>
<reference evidence="2 3" key="1">
    <citation type="journal article" date="2021" name="Commun. Biol.">
        <title>The genome of Shorea leprosula (Dipterocarpaceae) highlights the ecological relevance of drought in aseasonal tropical rainforests.</title>
        <authorList>
            <person name="Ng K.K.S."/>
            <person name="Kobayashi M.J."/>
            <person name="Fawcett J.A."/>
            <person name="Hatakeyama M."/>
            <person name="Paape T."/>
            <person name="Ng C.H."/>
            <person name="Ang C.C."/>
            <person name="Tnah L.H."/>
            <person name="Lee C.T."/>
            <person name="Nishiyama T."/>
            <person name="Sese J."/>
            <person name="O'Brien M.J."/>
            <person name="Copetti D."/>
            <person name="Mohd Noor M.I."/>
            <person name="Ong R.C."/>
            <person name="Putra M."/>
            <person name="Sireger I.Z."/>
            <person name="Indrioko S."/>
            <person name="Kosugi Y."/>
            <person name="Izuno A."/>
            <person name="Isagi Y."/>
            <person name="Lee S.L."/>
            <person name="Shimizu K.K."/>
        </authorList>
    </citation>
    <scope>NUCLEOTIDE SEQUENCE [LARGE SCALE GENOMIC DNA]</scope>
    <source>
        <strain evidence="2">214</strain>
    </source>
</reference>
<evidence type="ECO:0000313" key="2">
    <source>
        <dbReference type="EMBL" id="GKV52012.1"/>
    </source>
</evidence>
<protein>
    <recommendedName>
        <fullName evidence="4">DUF4283 domain-containing protein</fullName>
    </recommendedName>
</protein>
<gene>
    <name evidence="2" type="ORF">SLEP1_g58621</name>
</gene>
<evidence type="ECO:0000256" key="1">
    <source>
        <dbReference type="SAM" id="MobiDB-lite"/>
    </source>
</evidence>
<feature type="compositionally biased region" description="Polar residues" evidence="1">
    <location>
        <begin position="219"/>
        <end position="228"/>
    </location>
</feature>
<name>A0AAV5MTZ4_9ROSI</name>
<feature type="region of interest" description="Disordered" evidence="1">
    <location>
        <begin position="207"/>
        <end position="228"/>
    </location>
</feature>
<proteinExistence type="predicted"/>
<organism evidence="2 3">
    <name type="scientific">Rubroshorea leprosula</name>
    <dbReference type="NCBI Taxonomy" id="152421"/>
    <lineage>
        <taxon>Eukaryota</taxon>
        <taxon>Viridiplantae</taxon>
        <taxon>Streptophyta</taxon>
        <taxon>Embryophyta</taxon>
        <taxon>Tracheophyta</taxon>
        <taxon>Spermatophyta</taxon>
        <taxon>Magnoliopsida</taxon>
        <taxon>eudicotyledons</taxon>
        <taxon>Gunneridae</taxon>
        <taxon>Pentapetalae</taxon>
        <taxon>rosids</taxon>
        <taxon>malvids</taxon>
        <taxon>Malvales</taxon>
        <taxon>Dipterocarpaceae</taxon>
        <taxon>Rubroshorea</taxon>
    </lineage>
</organism>
<sequence length="259" mass="29406">MQEKLYMEGYFACSVKPMGGRFMLLSCEDKEELKDLVENTTDWLDQWFDEIKPYSPSIVASEGLVWVKCFGVPLNVNGRLFNIVIREEETSNSLFSMKFDHVIFSNSDIDGDDTVSWSLYSDSSDVEARKTIEDEESINCEDFEIPVEIGERVVVGPQEVAWVQDSSKMVKNRYKDQITSTDNSIQHNVDPKLNTCFDGNLDLGFKDGSSKPNSDMVKPTQNPSMGMNLDNNAGNTTIRIHRKQLSETNTADNLKERQL</sequence>
<evidence type="ECO:0000313" key="3">
    <source>
        <dbReference type="Proteomes" id="UP001054252"/>
    </source>
</evidence>